<dbReference type="InterPro" id="IPR005599">
    <property type="entry name" value="GPI_mannosylTrfase"/>
</dbReference>
<evidence type="ECO:0000256" key="7">
    <source>
        <dbReference type="ARBA" id="ARBA00022824"/>
    </source>
</evidence>
<evidence type="ECO:0000313" key="13">
    <source>
        <dbReference type="EMBL" id="QBZ54678.1"/>
    </source>
</evidence>
<dbReference type="Proteomes" id="UP000294847">
    <property type="component" value="Chromosome 1"/>
</dbReference>
<keyword evidence="9 12" id="KW-0472">Membrane</keyword>
<dbReference type="GO" id="GO:0005789">
    <property type="term" value="C:endoplasmic reticulum membrane"/>
    <property type="evidence" value="ECO:0007669"/>
    <property type="project" value="UniProtKB-SubCell"/>
</dbReference>
<dbReference type="GO" id="GO:0006487">
    <property type="term" value="P:protein N-linked glycosylation"/>
    <property type="evidence" value="ECO:0007669"/>
    <property type="project" value="TreeGrafter"/>
</dbReference>
<name>A0A4P7MX84_PYROR</name>
<dbReference type="UniPathway" id="UPA00378"/>
<evidence type="ECO:0000256" key="11">
    <source>
        <dbReference type="ARBA" id="ARBA00048899"/>
    </source>
</evidence>
<evidence type="ECO:0000256" key="9">
    <source>
        <dbReference type="ARBA" id="ARBA00023136"/>
    </source>
</evidence>
<proteinExistence type="inferred from homology"/>
<dbReference type="EC" id="2.4.1.-" evidence="12"/>
<evidence type="ECO:0000256" key="4">
    <source>
        <dbReference type="ARBA" id="ARBA00022676"/>
    </source>
</evidence>
<organism evidence="13 14">
    <name type="scientific">Pyricularia oryzae</name>
    <name type="common">Rice blast fungus</name>
    <name type="synonym">Magnaporthe oryzae</name>
    <dbReference type="NCBI Taxonomy" id="318829"/>
    <lineage>
        <taxon>Eukaryota</taxon>
        <taxon>Fungi</taxon>
        <taxon>Dikarya</taxon>
        <taxon>Ascomycota</taxon>
        <taxon>Pezizomycotina</taxon>
        <taxon>Sordariomycetes</taxon>
        <taxon>Sordariomycetidae</taxon>
        <taxon>Magnaporthales</taxon>
        <taxon>Pyriculariaceae</taxon>
        <taxon>Pyricularia</taxon>
    </lineage>
</organism>
<evidence type="ECO:0000256" key="8">
    <source>
        <dbReference type="ARBA" id="ARBA00022989"/>
    </source>
</evidence>
<feature type="transmembrane region" description="Helical" evidence="12">
    <location>
        <begin position="304"/>
        <end position="320"/>
    </location>
</feature>
<evidence type="ECO:0000256" key="2">
    <source>
        <dbReference type="ARBA" id="ARBA00004922"/>
    </source>
</evidence>
<feature type="transmembrane region" description="Helical" evidence="12">
    <location>
        <begin position="7"/>
        <end position="26"/>
    </location>
</feature>
<accession>A0A4P7MX84</accession>
<evidence type="ECO:0000256" key="10">
    <source>
        <dbReference type="ARBA" id="ARBA00044721"/>
    </source>
</evidence>
<evidence type="ECO:0000256" key="5">
    <source>
        <dbReference type="ARBA" id="ARBA00022679"/>
    </source>
</evidence>
<feature type="transmembrane region" description="Helical" evidence="12">
    <location>
        <begin position="326"/>
        <end position="346"/>
    </location>
</feature>
<dbReference type="AlphaFoldDB" id="A0A4P7MX84"/>
<feature type="transmembrane region" description="Helical" evidence="12">
    <location>
        <begin position="178"/>
        <end position="204"/>
    </location>
</feature>
<keyword evidence="7 12" id="KW-0256">Endoplasmic reticulum</keyword>
<keyword evidence="6 12" id="KW-0812">Transmembrane</keyword>
<feature type="transmembrane region" description="Helical" evidence="12">
    <location>
        <begin position="353"/>
        <end position="379"/>
    </location>
</feature>
<evidence type="ECO:0000256" key="6">
    <source>
        <dbReference type="ARBA" id="ARBA00022692"/>
    </source>
</evidence>
<keyword evidence="4 12" id="KW-0328">Glycosyltransferase</keyword>
<evidence type="ECO:0000256" key="12">
    <source>
        <dbReference type="RuleBase" id="RU363075"/>
    </source>
</evidence>
<dbReference type="GO" id="GO:0052917">
    <property type="term" value="F:dol-P-Man:Man(7)GlcNAc(2)-PP-Dol alpha-1,6-mannosyltransferase activity"/>
    <property type="evidence" value="ECO:0007669"/>
    <property type="project" value="UniProtKB-EC"/>
</dbReference>
<dbReference type="PANTHER" id="PTHR22760:SF1">
    <property type="entry name" value="DOL-P-MAN:MAN(7)GLCNAC(2)-PP-DOL ALPHA-1,6-MANNOSYLTRANSFERASE"/>
    <property type="match status" value="1"/>
</dbReference>
<reference evidence="13 14" key="1">
    <citation type="journal article" date="2019" name="Mol. Biol. Evol.">
        <title>Blast fungal genomes show frequent chromosomal changes, gene gains and losses, and effector gene turnover.</title>
        <authorList>
            <person name="Gomez Luciano L.B."/>
            <person name="Jason Tsai I."/>
            <person name="Chuma I."/>
            <person name="Tosa Y."/>
            <person name="Chen Y.H."/>
            <person name="Li J.Y."/>
            <person name="Li M.Y."/>
            <person name="Jade Lu M.Y."/>
            <person name="Nakayashiki H."/>
            <person name="Li W.H."/>
        </authorList>
    </citation>
    <scope>NUCLEOTIDE SEQUENCE [LARGE SCALE GENOMIC DNA]</scope>
    <source>
        <strain evidence="13">MZ5-1-6</strain>
    </source>
</reference>
<evidence type="ECO:0000313" key="14">
    <source>
        <dbReference type="Proteomes" id="UP000294847"/>
    </source>
</evidence>
<comment type="similarity">
    <text evidence="3 12">Belongs to the glycosyltransferase 22 family.</text>
</comment>
<evidence type="ECO:0000256" key="3">
    <source>
        <dbReference type="ARBA" id="ARBA00007063"/>
    </source>
</evidence>
<keyword evidence="8 12" id="KW-1133">Transmembrane helix</keyword>
<comment type="subcellular location">
    <subcellularLocation>
        <location evidence="1 12">Endoplasmic reticulum membrane</location>
        <topology evidence="1 12">Multi-pass membrane protein</topology>
    </subcellularLocation>
</comment>
<evidence type="ECO:0000256" key="1">
    <source>
        <dbReference type="ARBA" id="ARBA00004477"/>
    </source>
</evidence>
<keyword evidence="5" id="KW-0808">Transferase</keyword>
<comment type="function">
    <text evidence="10">Mannosyltransferase that operates in the biosynthetic pathway of dolichol-linked oligosaccharides, the glycan precursors employed in protein asparagine (N)-glycosylation. The assembly of dolichol-linked oligosaccharides begins on the cytosolic side of the endoplasmic reticulum membrane and finishes in its lumen. The sequential addition of sugars to dolichol pyrophosphate produces dolichol-linked oligosaccharides containing fourteen sugars, including two GlcNAcs, nine mannoses and three glucoses. Once assembled, the oligosaccharide is transferred from the lipid to nascent proteins by oligosaccharyltransferases. In the lumen of the endoplasmic reticulum, adds the eighth mannose residue in an alpha-1,6 linkage onto Man(7)GlcNAc(2)-PP-dolichol to produce Man(8)GlcNAc(2)-PP-dolichol.</text>
</comment>
<feature type="transmembrane region" description="Helical" evidence="12">
    <location>
        <begin position="150"/>
        <end position="166"/>
    </location>
</feature>
<dbReference type="VEuPathDB" id="FungiDB:M_BR32_EuGene_00080311"/>
<dbReference type="PANTHER" id="PTHR22760">
    <property type="entry name" value="GLYCOSYLTRANSFERASE"/>
    <property type="match status" value="1"/>
</dbReference>
<dbReference type="EMBL" id="CP034204">
    <property type="protein sequence ID" value="QBZ54678.1"/>
    <property type="molecule type" value="Genomic_DNA"/>
</dbReference>
<gene>
    <name evidence="13" type="ORF">PoMZ_10387</name>
</gene>
<feature type="transmembrane region" description="Helical" evidence="12">
    <location>
        <begin position="216"/>
        <end position="238"/>
    </location>
</feature>
<sequence length="599" mass="65033">MMRVLDTTLSLLIPALIIFHLVVAPYTKVEESFNIQATHDVLVYGTPTQDIHKRLANSYDHFDFPGAVPRTFIGPVLLAGLTQPLVALLGFEHAQTLARAVLGLFNAFAILRFKTNLGRAYGLSVARWYALFQASQFHVIFYASRTLPNMFAFGLTTLAYACLVPAPSPKRALPRQRLAISLFVCAAIIFRSEIALLLATNALYLLVAPMMPLQKLIPPFAISVIAALLISVPVDSYFWQKPIWPELWGFYYNAILGSSSNWGVSPWHWYFTSALPRLLMNPLVFVSLAVALRQPATRKGGARLLVYPNILFVAIYSLQPHKETRFIFYVVPPLTAAAALGANFIFTRRSKNAMYALSSMALVLSVPACLVASTAMLLISSLNYPGGEALAYLRAYVAVDDATRATAGGTATEVSSSGQMVPVHADVLACMTGVTLFGTTTGEAAGIGALPSLHAPSHAGTQAGSGGDIGAEQGRGVLLALDKTEDRITLRDPRFWHLFDYVVVEDPQKVNGAKWDEIGIVEGYAGIEVLRPGAVAPNGLGSDDKSLRGPAIGRGKLVHDIRDRIRGLTGGWWVGPRMRPRLHILKRIKGAKPMKSVAS</sequence>
<comment type="pathway">
    <text evidence="2">Protein modification; protein glycosylation.</text>
</comment>
<dbReference type="Pfam" id="PF03901">
    <property type="entry name" value="Glyco_transf_22"/>
    <property type="match status" value="1"/>
</dbReference>
<protein>
    <recommendedName>
        <fullName evidence="12">Mannosyltransferase</fullName>
        <ecNumber evidence="12">2.4.1.-</ecNumber>
    </recommendedName>
</protein>
<feature type="transmembrane region" description="Helical" evidence="12">
    <location>
        <begin position="275"/>
        <end position="292"/>
    </location>
</feature>
<comment type="catalytic activity">
    <reaction evidence="11">
        <text>an alpha-D-Man-(1-&gt;2)-alpha-D-Man-(1-&gt;2)-alpha-D-Man-(1-&gt;3)-[alpha-D-Man-(1-&gt;2)-alpha-D-Man-(1-&gt;3)-alpha-D-Man-(1-&gt;6)]-beta-D-Man-(1-&gt;4)-beta-D-GlcNAc-(1-&gt;4)-alpha-D-GlcNAc-diphospho-di-trans,poly-cis-dolichol + a di-trans,poly-cis-dolichyl beta-D-mannosyl phosphate = an alpha-D-Man-(1-&gt;2)-alpha-D-Man-(1-&gt;2)-alpha-D-Man-(1-&gt;3)-[alpha-D-Man-(1-&gt;2)-alpha-D-Man-(1-&gt;3)-[alpha-D-Man-(1-&gt;6)]-alpha-D-Man-(1-&gt;6)]-beta-D-Man-(1-&gt;4)-beta-D-GlcNAc-(1-&gt;4)-alpha-D-GlcNAc-diphospho-di-trans,poly-cis-dolichol + a di-trans,poly-cis-dolichyl phosphate + H(+)</text>
        <dbReference type="Rhea" id="RHEA:29535"/>
        <dbReference type="Rhea" id="RHEA-COMP:19498"/>
        <dbReference type="Rhea" id="RHEA-COMP:19501"/>
        <dbReference type="Rhea" id="RHEA-COMP:19518"/>
        <dbReference type="Rhea" id="RHEA-COMP:19519"/>
        <dbReference type="ChEBI" id="CHEBI:15378"/>
        <dbReference type="ChEBI" id="CHEBI:57683"/>
        <dbReference type="ChEBI" id="CHEBI:58211"/>
        <dbReference type="ChEBI" id="CHEBI:132517"/>
        <dbReference type="ChEBI" id="CHEBI:132519"/>
        <dbReference type="EC" id="2.4.1.260"/>
    </reaction>
    <physiologicalReaction direction="left-to-right" evidence="11">
        <dbReference type="Rhea" id="RHEA:29536"/>
    </physiologicalReaction>
</comment>